<feature type="region of interest" description="Disordered" evidence="1">
    <location>
        <begin position="17"/>
        <end position="91"/>
    </location>
</feature>
<dbReference type="RefSeq" id="WP_273686356.1">
    <property type="nucleotide sequence ID" value="NZ_CP117411.1"/>
</dbReference>
<organism evidence="2 3">
    <name type="scientific">Sphingomonas naphthae</name>
    <dbReference type="NCBI Taxonomy" id="1813468"/>
    <lineage>
        <taxon>Bacteria</taxon>
        <taxon>Pseudomonadati</taxon>
        <taxon>Pseudomonadota</taxon>
        <taxon>Alphaproteobacteria</taxon>
        <taxon>Sphingomonadales</taxon>
        <taxon>Sphingomonadaceae</taxon>
        <taxon>Sphingomonas</taxon>
    </lineage>
</organism>
<accession>A0ABY7THE2</accession>
<evidence type="ECO:0000313" key="2">
    <source>
        <dbReference type="EMBL" id="WCT72396.1"/>
    </source>
</evidence>
<feature type="compositionally biased region" description="Basic and acidic residues" evidence="1">
    <location>
        <begin position="47"/>
        <end position="58"/>
    </location>
</feature>
<reference evidence="2 3" key="1">
    <citation type="submission" date="2023-02" db="EMBL/GenBank/DDBJ databases">
        <title>Genome sequence of Sphingomonas naphthae.</title>
        <authorList>
            <person name="Kim S."/>
            <person name="Heo J."/>
            <person name="Kwon S.-W."/>
        </authorList>
    </citation>
    <scope>NUCLEOTIDE SEQUENCE [LARGE SCALE GENOMIC DNA]</scope>
    <source>
        <strain evidence="2 3">KACC 18716</strain>
    </source>
</reference>
<dbReference type="PROSITE" id="PS51257">
    <property type="entry name" value="PROKAR_LIPOPROTEIN"/>
    <property type="match status" value="1"/>
</dbReference>
<sequence>MRGMTVAMLGMGLLAGCTDFDRDRTPGPRRNPAETRAPPPGPTADDWTDRQRACEVGRRNKQHQCIQPFPGTGSGGGAVGTLPKRQTSRRP</sequence>
<name>A0ABY7THE2_9SPHN</name>
<evidence type="ECO:0000313" key="3">
    <source>
        <dbReference type="Proteomes" id="UP001220395"/>
    </source>
</evidence>
<evidence type="ECO:0000256" key="1">
    <source>
        <dbReference type="SAM" id="MobiDB-lite"/>
    </source>
</evidence>
<dbReference type="Proteomes" id="UP001220395">
    <property type="component" value="Chromosome"/>
</dbReference>
<proteinExistence type="predicted"/>
<dbReference type="EMBL" id="CP117411">
    <property type="protein sequence ID" value="WCT72396.1"/>
    <property type="molecule type" value="Genomic_DNA"/>
</dbReference>
<protein>
    <recommendedName>
        <fullName evidence="4">Lipoprotein</fullName>
    </recommendedName>
</protein>
<keyword evidence="3" id="KW-1185">Reference proteome</keyword>
<gene>
    <name evidence="2" type="ORF">PQ455_12195</name>
</gene>
<evidence type="ECO:0008006" key="4">
    <source>
        <dbReference type="Google" id="ProtNLM"/>
    </source>
</evidence>